<reference evidence="1 2" key="1">
    <citation type="submission" date="2017-10" db="EMBL/GenBank/DDBJ databases">
        <title>The draft genome sequence of Lewinella marina KCTC 32374.</title>
        <authorList>
            <person name="Wang K."/>
        </authorList>
    </citation>
    <scope>NUCLEOTIDE SEQUENCE [LARGE SCALE GENOMIC DNA]</scope>
    <source>
        <strain evidence="1 2">MKG-38</strain>
    </source>
</reference>
<proteinExistence type="predicted"/>
<dbReference type="EMBL" id="PDLO01000004">
    <property type="protein sequence ID" value="PHK98441.1"/>
    <property type="molecule type" value="Genomic_DNA"/>
</dbReference>
<evidence type="ECO:0008006" key="3">
    <source>
        <dbReference type="Google" id="ProtNLM"/>
    </source>
</evidence>
<protein>
    <recommendedName>
        <fullName evidence="3">DUF1440 domain-containing protein</fullName>
    </recommendedName>
</protein>
<comment type="caution">
    <text evidence="1">The sequence shown here is derived from an EMBL/GenBank/DDBJ whole genome shotgun (WGS) entry which is preliminary data.</text>
</comment>
<dbReference type="Pfam" id="PF07274">
    <property type="entry name" value="DUF1440"/>
    <property type="match status" value="1"/>
</dbReference>
<dbReference type="Proteomes" id="UP000226437">
    <property type="component" value="Unassembled WGS sequence"/>
</dbReference>
<dbReference type="InterPro" id="IPR009898">
    <property type="entry name" value="DUF1440"/>
</dbReference>
<keyword evidence="2" id="KW-1185">Reference proteome</keyword>
<gene>
    <name evidence="1" type="ORF">CGL56_12175</name>
</gene>
<dbReference type="AlphaFoldDB" id="A0A2G0CEN0"/>
<accession>A0A2G0CEN0</accession>
<evidence type="ECO:0000313" key="1">
    <source>
        <dbReference type="EMBL" id="PHK98441.1"/>
    </source>
</evidence>
<name>A0A2G0CEN0_9BACT</name>
<evidence type="ECO:0000313" key="2">
    <source>
        <dbReference type="Proteomes" id="UP000226437"/>
    </source>
</evidence>
<sequence>MEQENNTMSFVNKVLESVRDIDLTPIEKFASSTYHQAESSLKSAEGYAAGTLGAAKPYFSRTSGEPDYVRGFLAGMIGGLVGTGIKMLVDRSLPTAQPEEEHDARLQIVEGGEEMTNTNLNRNQEENAQQAINLAFGALVGGIYGVIVEAAPAAQAPAGIPFGAALWTAAHKIALPALGLAPSPLKEPLSLQAGQLGSHMAYGATVEMVRRSVRHVMDEEDLL</sequence>
<organism evidence="1 2">
    <name type="scientific">Neolewinella marina</name>
    <dbReference type="NCBI Taxonomy" id="438751"/>
    <lineage>
        <taxon>Bacteria</taxon>
        <taxon>Pseudomonadati</taxon>
        <taxon>Bacteroidota</taxon>
        <taxon>Saprospiria</taxon>
        <taxon>Saprospirales</taxon>
        <taxon>Lewinellaceae</taxon>
        <taxon>Neolewinella</taxon>
    </lineage>
</organism>